<keyword evidence="2" id="KW-0808">Transferase</keyword>
<dbReference type="CDD" id="cd02440">
    <property type="entry name" value="AdoMet_MTases"/>
    <property type="match status" value="1"/>
</dbReference>
<dbReference type="EMBL" id="CP012040">
    <property type="protein sequence ID" value="AKP53875.1"/>
    <property type="molecule type" value="Genomic_DNA"/>
</dbReference>
<gene>
    <name evidence="4" type="ORF">CA2015_4537</name>
</gene>
<evidence type="ECO:0000313" key="4">
    <source>
        <dbReference type="EMBL" id="AKP53875.1"/>
    </source>
</evidence>
<dbReference type="SUPFAM" id="SSF53335">
    <property type="entry name" value="S-adenosyl-L-methionine-dependent methyltransferases"/>
    <property type="match status" value="1"/>
</dbReference>
<dbReference type="Pfam" id="PF13649">
    <property type="entry name" value="Methyltransf_25"/>
    <property type="match status" value="1"/>
</dbReference>
<dbReference type="GO" id="GO:0032259">
    <property type="term" value="P:methylation"/>
    <property type="evidence" value="ECO:0007669"/>
    <property type="project" value="UniProtKB-KW"/>
</dbReference>
<sequence length="232" mass="26865">MYQEWRYNEFQQTGKNYASQDEVDVYDPTHDDFRDLAKELKETVNWLNPKPNSKILDIGCGTGNFSIQLSTLCEKVYAIDVSETMLKFAQSKAIAAYATNISFSHTGYLNFDLPKDHLDGVISSLSLHHLPDFWKSVALNRIFRVLKPGGRFYLYDVVIPDQQSKDTIDAFIDRQERRGGAFMKEDTIIHFKEEFSTFDWVMKKLLLDAGFLIEKEILSDGVFKNYFCQKPL</sequence>
<reference evidence="4 5" key="1">
    <citation type="submission" date="2015-07" db="EMBL/GenBank/DDBJ databases">
        <authorList>
            <person name="Kim K.M."/>
        </authorList>
    </citation>
    <scope>NUCLEOTIDE SEQUENCE [LARGE SCALE GENOMIC DNA]</scope>
    <source>
        <strain evidence="4 5">KCTC 12363</strain>
    </source>
</reference>
<dbReference type="STRING" id="320787.CA2015_4537"/>
<name>A0A0H4PLG2_9BACT</name>
<evidence type="ECO:0000313" key="5">
    <source>
        <dbReference type="Proteomes" id="UP000036520"/>
    </source>
</evidence>
<accession>A0A0H4PLG2</accession>
<dbReference type="PANTHER" id="PTHR43861">
    <property type="entry name" value="TRANS-ACONITATE 2-METHYLTRANSFERASE-RELATED"/>
    <property type="match status" value="1"/>
</dbReference>
<dbReference type="AlphaFoldDB" id="A0A0H4PLG2"/>
<dbReference type="RefSeq" id="WP_048644701.1">
    <property type="nucleotide sequence ID" value="NZ_CP012040.1"/>
</dbReference>
<protein>
    <submittedName>
        <fullName evidence="4">Ribosomal RNA adenine dimethylase</fullName>
    </submittedName>
</protein>
<dbReference type="Proteomes" id="UP000036520">
    <property type="component" value="Chromosome"/>
</dbReference>
<dbReference type="InterPro" id="IPR029063">
    <property type="entry name" value="SAM-dependent_MTases_sf"/>
</dbReference>
<dbReference type="InterPro" id="IPR041698">
    <property type="entry name" value="Methyltransf_25"/>
</dbReference>
<organism evidence="4 5">
    <name type="scientific">Cyclobacterium amurskyense</name>
    <dbReference type="NCBI Taxonomy" id="320787"/>
    <lineage>
        <taxon>Bacteria</taxon>
        <taxon>Pseudomonadati</taxon>
        <taxon>Bacteroidota</taxon>
        <taxon>Cytophagia</taxon>
        <taxon>Cytophagales</taxon>
        <taxon>Cyclobacteriaceae</taxon>
        <taxon>Cyclobacterium</taxon>
    </lineage>
</organism>
<keyword evidence="5" id="KW-1185">Reference proteome</keyword>
<evidence type="ECO:0000256" key="1">
    <source>
        <dbReference type="ARBA" id="ARBA00022603"/>
    </source>
</evidence>
<dbReference type="OrthoDB" id="9789123at2"/>
<evidence type="ECO:0000256" key="2">
    <source>
        <dbReference type="ARBA" id="ARBA00022679"/>
    </source>
</evidence>
<keyword evidence="1 4" id="KW-0489">Methyltransferase</keyword>
<dbReference type="KEGG" id="camu:CA2015_4537"/>
<dbReference type="PANTHER" id="PTHR43861:SF1">
    <property type="entry name" value="TRANS-ACONITATE 2-METHYLTRANSFERASE"/>
    <property type="match status" value="1"/>
</dbReference>
<proteinExistence type="predicted"/>
<evidence type="ECO:0000259" key="3">
    <source>
        <dbReference type="Pfam" id="PF13649"/>
    </source>
</evidence>
<feature type="domain" description="Methyltransferase" evidence="3">
    <location>
        <begin position="55"/>
        <end position="150"/>
    </location>
</feature>
<dbReference type="GO" id="GO:0008168">
    <property type="term" value="F:methyltransferase activity"/>
    <property type="evidence" value="ECO:0007669"/>
    <property type="project" value="UniProtKB-KW"/>
</dbReference>
<dbReference type="Gene3D" id="3.40.50.150">
    <property type="entry name" value="Vaccinia Virus protein VP39"/>
    <property type="match status" value="1"/>
</dbReference>